<gene>
    <name evidence="7" type="ORF">A3Q56_05217</name>
</gene>
<comment type="similarity">
    <text evidence="1">Belongs to the WD repeat WDR24 family.</text>
</comment>
<dbReference type="GO" id="GO:0005829">
    <property type="term" value="C:cytosol"/>
    <property type="evidence" value="ECO:0007669"/>
    <property type="project" value="TreeGrafter"/>
</dbReference>
<evidence type="ECO:0000256" key="4">
    <source>
        <dbReference type="ARBA" id="ARBA00040269"/>
    </source>
</evidence>
<dbReference type="Gene3D" id="2.130.10.10">
    <property type="entry name" value="YVTN repeat-like/Quinoprotein amine dehydrogenase"/>
    <property type="match status" value="1"/>
</dbReference>
<keyword evidence="8" id="KW-1185">Reference proteome</keyword>
<dbReference type="GO" id="GO:0005774">
    <property type="term" value="C:vacuolar membrane"/>
    <property type="evidence" value="ECO:0007669"/>
    <property type="project" value="TreeGrafter"/>
</dbReference>
<evidence type="ECO:0000256" key="2">
    <source>
        <dbReference type="ARBA" id="ARBA00022574"/>
    </source>
</evidence>
<evidence type="ECO:0000256" key="3">
    <source>
        <dbReference type="ARBA" id="ARBA00022737"/>
    </source>
</evidence>
<comment type="caution">
    <text evidence="7">The sequence shown here is derived from an EMBL/GenBank/DDBJ whole genome shotgun (WGS) entry which is preliminary data.</text>
</comment>
<dbReference type="InterPro" id="IPR036322">
    <property type="entry name" value="WD40_repeat_dom_sf"/>
</dbReference>
<dbReference type="PANTHER" id="PTHR46200:SF1">
    <property type="entry name" value="GATOR COMPLEX PROTEIN WDR24"/>
    <property type="match status" value="1"/>
</dbReference>
<feature type="domain" description="WDR59/RTC1-like RING zinc finger" evidence="6">
    <location>
        <begin position="592"/>
        <end position="633"/>
    </location>
</feature>
<dbReference type="GO" id="GO:1904263">
    <property type="term" value="P:positive regulation of TORC1 signaling"/>
    <property type="evidence" value="ECO:0007669"/>
    <property type="project" value="TreeGrafter"/>
</dbReference>
<dbReference type="Pfam" id="PF00400">
    <property type="entry name" value="WD40"/>
    <property type="match status" value="2"/>
</dbReference>
<dbReference type="EMBL" id="LWCA01000756">
    <property type="protein sequence ID" value="OAF67056.1"/>
    <property type="molecule type" value="Genomic_DNA"/>
</dbReference>
<dbReference type="PROSITE" id="PS50082">
    <property type="entry name" value="WD_REPEATS_2"/>
    <property type="match status" value="1"/>
</dbReference>
<dbReference type="CDD" id="cd16693">
    <property type="entry name" value="mRING-H2-C3H3C2_WDR24"/>
    <property type="match status" value="1"/>
</dbReference>
<sequence length="773" mass="89979">MRNSNIIKIKNKLAKAEIKKTKLYTKHASMMASGSVNGSVVLWKIDTSVGTKQDRIFHQQNRTITRVIFCPFNESLILSSSQDGTIKLYDIREMDNKEFCSNPQVMVRDISFIPTNRYHFLAALDNGNVQMWDIRNSKYSLHKFCAHFDPVFSLDWHVDNSILLATGGRDRYIRIWKYQDGMFSLDTSLQTTESVSIVRWRPYYFNQISSCSLLLDYNVKIWNTDRPHSTYSTFNNQYDVVTDMEWSRIPELNRFYICDRFGDLTCYKVSDGVQELNYGKINSVACGVKGNLMCSHNFRDYSVIDTLKILDEKEKNFLTLNCELTQHVGLKNNFINLAKNYKLTMDSPNVLCNFNYNVAKKLDENYISNVWKIIECYATYYLKENLNGDTYSKIKSNLVISKFSQPTSKISPIIDKDGIFNEIKSSNVVKFQFKKSDSIISIKNEAFETRQKCEYEDTFQSDVQQKSLTLICDKNIDNSDTRQHQKCEMFVVPSIIHLLKYLANIGDVQTCCSIYIILLPMLVDKIDKEIVKIWMDGYIELLGKHQLWNIMIKIVHLCKLDEIIEIYTRSLFIKLNIPIKIENFTEYLPIIECSVCQIPVKTLYTWCLGCSHGGHIQHMKSWFKEFDFCPSGCDYFQRIAYCNLNDASMEESSITGSKSIFSFKDNVLEFIACTSQPYNIVEHPTFKNLFKDKEKLFSKEFSKSKILMSSEAKTRELVDVKPPPESKKSRFARFYAQINEKKCEGIDSDDELNLYLSENTKYLENESILKWCE</sequence>
<accession>A0A177AYK2</accession>
<keyword evidence="2 5" id="KW-0853">WD repeat</keyword>
<feature type="repeat" description="WD" evidence="5">
    <location>
        <begin position="144"/>
        <end position="181"/>
    </location>
</feature>
<dbReference type="PANTHER" id="PTHR46200">
    <property type="entry name" value="GATOR COMPLEX PROTEIN WDR24"/>
    <property type="match status" value="1"/>
</dbReference>
<proteinExistence type="inferred from homology"/>
<reference evidence="7 8" key="1">
    <citation type="submission" date="2016-04" db="EMBL/GenBank/DDBJ databases">
        <title>The genome of Intoshia linei affirms orthonectids as highly simplified spiralians.</title>
        <authorList>
            <person name="Mikhailov K.V."/>
            <person name="Slusarev G.S."/>
            <person name="Nikitin M.A."/>
            <person name="Logacheva M.D."/>
            <person name="Penin A."/>
            <person name="Aleoshin V."/>
            <person name="Panchin Y.V."/>
        </authorList>
    </citation>
    <scope>NUCLEOTIDE SEQUENCE [LARGE SCALE GENOMIC DNA]</scope>
    <source>
        <strain evidence="7">Intl2013</strain>
        <tissue evidence="7">Whole animal</tissue>
    </source>
</reference>
<dbReference type="InterPro" id="IPR015943">
    <property type="entry name" value="WD40/YVTN_repeat-like_dom_sf"/>
</dbReference>
<evidence type="ECO:0000313" key="7">
    <source>
        <dbReference type="EMBL" id="OAF67056.1"/>
    </source>
</evidence>
<dbReference type="Proteomes" id="UP000078046">
    <property type="component" value="Unassembled WGS sequence"/>
</dbReference>
<evidence type="ECO:0000256" key="1">
    <source>
        <dbReference type="ARBA" id="ARBA00008134"/>
    </source>
</evidence>
<dbReference type="SUPFAM" id="SSF50978">
    <property type="entry name" value="WD40 repeat-like"/>
    <property type="match status" value="1"/>
</dbReference>
<dbReference type="InterPro" id="IPR049566">
    <property type="entry name" value="WDR59_RTC1-like_RING_Znf"/>
</dbReference>
<dbReference type="PROSITE" id="PS50294">
    <property type="entry name" value="WD_REPEATS_REGION"/>
    <property type="match status" value="1"/>
</dbReference>
<dbReference type="Pfam" id="PF17120">
    <property type="entry name" value="zf-RING_16"/>
    <property type="match status" value="1"/>
</dbReference>
<evidence type="ECO:0000313" key="8">
    <source>
        <dbReference type="Proteomes" id="UP000078046"/>
    </source>
</evidence>
<dbReference type="SMART" id="SM00320">
    <property type="entry name" value="WD40"/>
    <property type="match status" value="5"/>
</dbReference>
<keyword evidence="3" id="KW-0677">Repeat</keyword>
<dbReference type="OrthoDB" id="60955at2759"/>
<dbReference type="AlphaFoldDB" id="A0A177AYK2"/>
<organism evidence="7 8">
    <name type="scientific">Intoshia linei</name>
    <dbReference type="NCBI Taxonomy" id="1819745"/>
    <lineage>
        <taxon>Eukaryota</taxon>
        <taxon>Metazoa</taxon>
        <taxon>Spiralia</taxon>
        <taxon>Lophotrochozoa</taxon>
        <taxon>Mesozoa</taxon>
        <taxon>Orthonectida</taxon>
        <taxon>Rhopaluridae</taxon>
        <taxon>Intoshia</taxon>
    </lineage>
</organism>
<dbReference type="GO" id="GO:0016239">
    <property type="term" value="P:positive regulation of macroautophagy"/>
    <property type="evidence" value="ECO:0007669"/>
    <property type="project" value="TreeGrafter"/>
</dbReference>
<name>A0A177AYK2_9BILA</name>
<evidence type="ECO:0000256" key="5">
    <source>
        <dbReference type="PROSITE-ProRule" id="PRU00221"/>
    </source>
</evidence>
<dbReference type="GO" id="GO:0061700">
    <property type="term" value="C:GATOR2 complex"/>
    <property type="evidence" value="ECO:0007669"/>
    <property type="project" value="TreeGrafter"/>
</dbReference>
<dbReference type="InterPro" id="IPR037590">
    <property type="entry name" value="WDR24"/>
</dbReference>
<evidence type="ECO:0000259" key="6">
    <source>
        <dbReference type="Pfam" id="PF17120"/>
    </source>
</evidence>
<dbReference type="InterPro" id="IPR001680">
    <property type="entry name" value="WD40_rpt"/>
</dbReference>
<protein>
    <recommendedName>
        <fullName evidence="4">GATOR2 complex protein WDR24</fullName>
    </recommendedName>
</protein>